<keyword evidence="1" id="KW-0472">Membrane</keyword>
<feature type="transmembrane region" description="Helical" evidence="1">
    <location>
        <begin position="6"/>
        <end position="32"/>
    </location>
</feature>
<gene>
    <name evidence="2" type="primary">atp8</name>
</gene>
<sequence>MSQLDVSISFSHLCGLILCFYIFTHYITILLIQFWYNKKLRSLGEEELMEQLEKLDKTIILKRILKL</sequence>
<keyword evidence="1" id="KW-1133">Transmembrane helix</keyword>
<dbReference type="EMBL" id="KT809322">
    <property type="protein sequence ID" value="ALO20646.1"/>
    <property type="molecule type" value="Genomic_DNA"/>
</dbReference>
<accession>A0A0S2IAT9</accession>
<proteinExistence type="predicted"/>
<evidence type="ECO:0000313" key="2">
    <source>
        <dbReference type="EMBL" id="ALO20646.1"/>
    </source>
</evidence>
<keyword evidence="1" id="KW-0812">Transmembrane</keyword>
<organism evidence="2">
    <name type="scientific">Ptychogena lactea</name>
    <dbReference type="NCBI Taxonomy" id="1538289"/>
    <lineage>
        <taxon>Eukaryota</taxon>
        <taxon>Metazoa</taxon>
        <taxon>Cnidaria</taxon>
        <taxon>Hydrozoa</taxon>
        <taxon>Hydroidolina</taxon>
        <taxon>Leptothecata</taxon>
        <taxon>Laodiceidae</taxon>
        <taxon>Ptychogena</taxon>
    </lineage>
</organism>
<geneLocation type="mitochondrion" evidence="2"/>
<evidence type="ECO:0000256" key="1">
    <source>
        <dbReference type="SAM" id="Phobius"/>
    </source>
</evidence>
<dbReference type="AlphaFoldDB" id="A0A0S2IAT9"/>
<protein>
    <submittedName>
        <fullName evidence="2">ATP synthase F0 subunit 8</fullName>
    </submittedName>
</protein>
<keyword evidence="2" id="KW-0496">Mitochondrion</keyword>
<reference evidence="2" key="1">
    <citation type="journal article" date="2015" name="PeerJ">
        <title>Phylogenetic analysis of higher-level relationships within Hydroidolina (Cnidaria: Hydrozoa) using mitochondrial genome data and insight into their mitochondrial transcription.</title>
        <authorList>
            <person name="Kayal E."/>
            <person name="Bentlage B."/>
            <person name="Cartwright P."/>
            <person name="Yanagihara A.A."/>
            <person name="Lindsay D.J."/>
            <person name="Hopcroft R.R."/>
            <person name="Collins A.G."/>
        </authorList>
    </citation>
    <scope>NUCLEOTIDE SEQUENCE</scope>
</reference>
<name>A0A0S2IAT9_9CNID</name>